<dbReference type="CDD" id="cd03191">
    <property type="entry name" value="GST_C_Zeta"/>
    <property type="match status" value="1"/>
</dbReference>
<dbReference type="Gene3D" id="3.40.30.10">
    <property type="entry name" value="Glutaredoxin"/>
    <property type="match status" value="1"/>
</dbReference>
<gene>
    <name evidence="4" type="primary">maiA</name>
    <name evidence="4" type="ORF">GCM10022279_23200</name>
</gene>
<dbReference type="SFLD" id="SFLDS00019">
    <property type="entry name" value="Glutathione_Transferase_(cytos"/>
    <property type="match status" value="1"/>
</dbReference>
<reference evidence="5" key="1">
    <citation type="journal article" date="2019" name="Int. J. Syst. Evol. Microbiol.">
        <title>The Global Catalogue of Microorganisms (GCM) 10K type strain sequencing project: providing services to taxonomists for standard genome sequencing and annotation.</title>
        <authorList>
            <consortium name="The Broad Institute Genomics Platform"/>
            <consortium name="The Broad Institute Genome Sequencing Center for Infectious Disease"/>
            <person name="Wu L."/>
            <person name="Ma J."/>
        </authorList>
    </citation>
    <scope>NUCLEOTIDE SEQUENCE [LARGE SCALE GENOMIC DNA]</scope>
    <source>
        <strain evidence="5">JCM 17561</strain>
    </source>
</reference>
<evidence type="ECO:0000259" key="3">
    <source>
        <dbReference type="PROSITE" id="PS50405"/>
    </source>
</evidence>
<dbReference type="EMBL" id="BAABBP010000021">
    <property type="protein sequence ID" value="GAA3998834.1"/>
    <property type="molecule type" value="Genomic_DNA"/>
</dbReference>
<dbReference type="Gene3D" id="1.20.1050.10">
    <property type="match status" value="1"/>
</dbReference>
<dbReference type="InterPro" id="IPR036282">
    <property type="entry name" value="Glutathione-S-Trfase_C_sf"/>
</dbReference>
<dbReference type="InterPro" id="IPR036249">
    <property type="entry name" value="Thioredoxin-like_sf"/>
</dbReference>
<proteinExistence type="inferred from homology"/>
<dbReference type="InterPro" id="IPR034333">
    <property type="entry name" value="GST_Zeta_N"/>
</dbReference>
<keyword evidence="4" id="KW-0413">Isomerase</keyword>
<dbReference type="InterPro" id="IPR005955">
    <property type="entry name" value="GST_Zeta"/>
</dbReference>
<dbReference type="SUPFAM" id="SSF52833">
    <property type="entry name" value="Thioredoxin-like"/>
    <property type="match status" value="1"/>
</dbReference>
<dbReference type="GO" id="GO:0016853">
    <property type="term" value="F:isomerase activity"/>
    <property type="evidence" value="ECO:0007669"/>
    <property type="project" value="UniProtKB-KW"/>
</dbReference>
<dbReference type="InterPro" id="IPR010987">
    <property type="entry name" value="Glutathione-S-Trfase_C-like"/>
</dbReference>
<organism evidence="4 5">
    <name type="scientific">Comamonas faecalis</name>
    <dbReference type="NCBI Taxonomy" id="1387849"/>
    <lineage>
        <taxon>Bacteria</taxon>
        <taxon>Pseudomonadati</taxon>
        <taxon>Pseudomonadota</taxon>
        <taxon>Betaproteobacteria</taxon>
        <taxon>Burkholderiales</taxon>
        <taxon>Comamonadaceae</taxon>
        <taxon>Comamonas</taxon>
    </lineage>
</organism>
<dbReference type="PANTHER" id="PTHR42673:SF4">
    <property type="entry name" value="MALEYLACETOACETATE ISOMERASE"/>
    <property type="match status" value="1"/>
</dbReference>
<evidence type="ECO:0000256" key="1">
    <source>
        <dbReference type="ARBA" id="ARBA00010007"/>
    </source>
</evidence>
<dbReference type="CDD" id="cd03042">
    <property type="entry name" value="GST_N_Zeta"/>
    <property type="match status" value="1"/>
</dbReference>
<keyword evidence="5" id="KW-1185">Reference proteome</keyword>
<evidence type="ECO:0000313" key="5">
    <source>
        <dbReference type="Proteomes" id="UP001501627"/>
    </source>
</evidence>
<dbReference type="InterPro" id="IPR004045">
    <property type="entry name" value="Glutathione_S-Trfase_N"/>
</dbReference>
<dbReference type="InterPro" id="IPR040079">
    <property type="entry name" value="Glutathione_S-Trfase"/>
</dbReference>
<dbReference type="PROSITE" id="PS50404">
    <property type="entry name" value="GST_NTER"/>
    <property type="match status" value="1"/>
</dbReference>
<dbReference type="Proteomes" id="UP001501627">
    <property type="component" value="Unassembled WGS sequence"/>
</dbReference>
<comment type="similarity">
    <text evidence="1">Belongs to the GST superfamily. Zeta family.</text>
</comment>
<dbReference type="Pfam" id="PF13409">
    <property type="entry name" value="GST_N_2"/>
    <property type="match status" value="1"/>
</dbReference>
<comment type="caution">
    <text evidence="4">The sequence shown here is derived from an EMBL/GenBank/DDBJ whole genome shotgun (WGS) entry which is preliminary data.</text>
</comment>
<dbReference type="PROSITE" id="PS50405">
    <property type="entry name" value="GST_CTER"/>
    <property type="match status" value="1"/>
</dbReference>
<accession>A0ABP7RKB3</accession>
<evidence type="ECO:0000313" key="4">
    <source>
        <dbReference type="EMBL" id="GAA3998834.1"/>
    </source>
</evidence>
<evidence type="ECO:0000259" key="2">
    <source>
        <dbReference type="PROSITE" id="PS50404"/>
    </source>
</evidence>
<protein>
    <submittedName>
        <fullName evidence="4">Maleylacetoacetate isomerase</fullName>
    </submittedName>
</protein>
<feature type="domain" description="GST N-terminal" evidence="2">
    <location>
        <begin position="13"/>
        <end position="98"/>
    </location>
</feature>
<feature type="domain" description="GST C-terminal" evidence="3">
    <location>
        <begin position="103"/>
        <end position="230"/>
    </location>
</feature>
<dbReference type="InterPro" id="IPR034330">
    <property type="entry name" value="GST_Zeta_C"/>
</dbReference>
<dbReference type="SFLD" id="SFLDG00358">
    <property type="entry name" value="Main_(cytGST)"/>
    <property type="match status" value="1"/>
</dbReference>
<dbReference type="NCBIfam" id="TIGR01262">
    <property type="entry name" value="maiA"/>
    <property type="match status" value="1"/>
</dbReference>
<dbReference type="PANTHER" id="PTHR42673">
    <property type="entry name" value="MALEYLACETOACETATE ISOMERASE"/>
    <property type="match status" value="1"/>
</dbReference>
<name>A0ABP7RKB3_9BURK</name>
<dbReference type="SUPFAM" id="SSF47616">
    <property type="entry name" value="GST C-terminal domain-like"/>
    <property type="match status" value="1"/>
</dbReference>
<sequence length="230" mass="25030">MLPSETTPSPAHSGLQLYSYFRSSAAYRVRIALALKGLSYETIPIHLLKDGGQQNASHYRSINPQGLVPALQTAEGGPVLAQSLAILEYLDETYPEPALLPADAMGRARVRAIAQMVACDIHPLNNLRVLRYLVRDLGLSHEQKDAWYAHWIALGLQAVEDTLARSSDTGRFCHGDTPGLADCCLVPQYANAQRAGCPTQPYPTIERIVSNCQALPAFVQAAPQNQPDAD</sequence>